<dbReference type="Proteomes" id="UP000807306">
    <property type="component" value="Unassembled WGS sequence"/>
</dbReference>
<evidence type="ECO:0000256" key="1">
    <source>
        <dbReference type="ARBA" id="ARBA00022574"/>
    </source>
</evidence>
<keyword evidence="2" id="KW-0132">Cell division</keyword>
<name>A0A9P6EI83_9AGAR</name>
<keyword evidence="5" id="KW-0131">Cell cycle</keyword>
<sequence>MLFTDLHTSPPPSRSVSRGLIRTASSSSLGCGPISPLPQTFPEVSAKHHLRPTRFSIDYSLPSSTESASARLLSCSVDNTLLFTRGNRVYSKNLNNTLNEDFIQLCKLPDSRGSLRAIECGGKSHPGVVAIGTSQGFIQTWDIRTRKMLMSWPTTKDISALAWNGSVLTVGGAKGTIRLYDTRISPAEKMREQARKITRHQGRISCLSWNDDGKLLASGDSSGMVHCWESGQIVPMNVGEFVQRRKKIQHDGSISALAWSSWSSKLLATGDDKGCLRLWNVNPNDPSSNLATPGKVDTSARITGIHFSTQCMEILTTHGNAVPIVDSAANNSPSHKSPFANSLAVHTASLRHVTTLNVPTDKPIGDSVLSANGMKVVFTVPDEAKINICDAWAKRKELRRQASFTSDTSLYIR</sequence>
<protein>
    <submittedName>
        <fullName evidence="7">WD40-repeat-containing domain protein</fullName>
    </submittedName>
</protein>
<keyword evidence="3" id="KW-0677">Repeat</keyword>
<feature type="repeat" description="WD" evidence="6">
    <location>
        <begin position="197"/>
        <end position="229"/>
    </location>
</feature>
<evidence type="ECO:0000256" key="5">
    <source>
        <dbReference type="ARBA" id="ARBA00023306"/>
    </source>
</evidence>
<proteinExistence type="predicted"/>
<dbReference type="InterPro" id="IPR033010">
    <property type="entry name" value="Cdc20/Fizzy"/>
</dbReference>
<dbReference type="InterPro" id="IPR001680">
    <property type="entry name" value="WD40_rpt"/>
</dbReference>
<evidence type="ECO:0000256" key="4">
    <source>
        <dbReference type="ARBA" id="ARBA00022776"/>
    </source>
</evidence>
<dbReference type="Gene3D" id="2.130.10.10">
    <property type="entry name" value="YVTN repeat-like/Quinoprotein amine dehydrogenase"/>
    <property type="match status" value="1"/>
</dbReference>
<evidence type="ECO:0000313" key="7">
    <source>
        <dbReference type="EMBL" id="KAF9529149.1"/>
    </source>
</evidence>
<evidence type="ECO:0000256" key="2">
    <source>
        <dbReference type="ARBA" id="ARBA00022618"/>
    </source>
</evidence>
<organism evidence="7 8">
    <name type="scientific">Crepidotus variabilis</name>
    <dbReference type="NCBI Taxonomy" id="179855"/>
    <lineage>
        <taxon>Eukaryota</taxon>
        <taxon>Fungi</taxon>
        <taxon>Dikarya</taxon>
        <taxon>Basidiomycota</taxon>
        <taxon>Agaricomycotina</taxon>
        <taxon>Agaricomycetes</taxon>
        <taxon>Agaricomycetidae</taxon>
        <taxon>Agaricales</taxon>
        <taxon>Agaricineae</taxon>
        <taxon>Crepidotaceae</taxon>
        <taxon>Crepidotus</taxon>
    </lineage>
</organism>
<dbReference type="SUPFAM" id="SSF50978">
    <property type="entry name" value="WD40 repeat-like"/>
    <property type="match status" value="1"/>
</dbReference>
<keyword evidence="1 6" id="KW-0853">WD repeat</keyword>
<comment type="caution">
    <text evidence="7">The sequence shown here is derived from an EMBL/GenBank/DDBJ whole genome shotgun (WGS) entry which is preliminary data.</text>
</comment>
<dbReference type="InterPro" id="IPR015943">
    <property type="entry name" value="WD40/YVTN_repeat-like_dom_sf"/>
</dbReference>
<dbReference type="PANTHER" id="PTHR19918:SF8">
    <property type="entry name" value="FI02843P"/>
    <property type="match status" value="1"/>
</dbReference>
<dbReference type="GO" id="GO:0051301">
    <property type="term" value="P:cell division"/>
    <property type="evidence" value="ECO:0007669"/>
    <property type="project" value="UniProtKB-KW"/>
</dbReference>
<dbReference type="OrthoDB" id="10263272at2759"/>
<dbReference type="Pfam" id="PF00400">
    <property type="entry name" value="WD40"/>
    <property type="match status" value="2"/>
</dbReference>
<dbReference type="GO" id="GO:0010997">
    <property type="term" value="F:anaphase-promoting complex binding"/>
    <property type="evidence" value="ECO:0007669"/>
    <property type="project" value="InterPro"/>
</dbReference>
<evidence type="ECO:0000256" key="6">
    <source>
        <dbReference type="PROSITE-ProRule" id="PRU00221"/>
    </source>
</evidence>
<dbReference type="AlphaFoldDB" id="A0A9P6EI83"/>
<dbReference type="GO" id="GO:1905786">
    <property type="term" value="P:positive regulation of anaphase-promoting complex-dependent catabolic process"/>
    <property type="evidence" value="ECO:0007669"/>
    <property type="project" value="TreeGrafter"/>
</dbReference>
<keyword evidence="8" id="KW-1185">Reference proteome</keyword>
<dbReference type="InterPro" id="IPR036322">
    <property type="entry name" value="WD40_repeat_dom_sf"/>
</dbReference>
<dbReference type="GO" id="GO:0031145">
    <property type="term" value="P:anaphase-promoting complex-dependent catabolic process"/>
    <property type="evidence" value="ECO:0007669"/>
    <property type="project" value="TreeGrafter"/>
</dbReference>
<dbReference type="PROSITE" id="PS50294">
    <property type="entry name" value="WD_REPEATS_REGION"/>
    <property type="match status" value="1"/>
</dbReference>
<evidence type="ECO:0000313" key="8">
    <source>
        <dbReference type="Proteomes" id="UP000807306"/>
    </source>
</evidence>
<dbReference type="PROSITE" id="PS50082">
    <property type="entry name" value="WD_REPEATS_2"/>
    <property type="match status" value="2"/>
</dbReference>
<accession>A0A9P6EI83</accession>
<reference evidence="7" key="1">
    <citation type="submission" date="2020-11" db="EMBL/GenBank/DDBJ databases">
        <authorList>
            <consortium name="DOE Joint Genome Institute"/>
            <person name="Ahrendt S."/>
            <person name="Riley R."/>
            <person name="Andreopoulos W."/>
            <person name="Labutti K."/>
            <person name="Pangilinan J."/>
            <person name="Ruiz-Duenas F.J."/>
            <person name="Barrasa J.M."/>
            <person name="Sanchez-Garcia M."/>
            <person name="Camarero S."/>
            <person name="Miyauchi S."/>
            <person name="Serrano A."/>
            <person name="Linde D."/>
            <person name="Babiker R."/>
            <person name="Drula E."/>
            <person name="Ayuso-Fernandez I."/>
            <person name="Pacheco R."/>
            <person name="Padilla G."/>
            <person name="Ferreira P."/>
            <person name="Barriuso J."/>
            <person name="Kellner H."/>
            <person name="Castanera R."/>
            <person name="Alfaro M."/>
            <person name="Ramirez L."/>
            <person name="Pisabarro A.G."/>
            <person name="Kuo A."/>
            <person name="Tritt A."/>
            <person name="Lipzen A."/>
            <person name="He G."/>
            <person name="Yan M."/>
            <person name="Ng V."/>
            <person name="Cullen D."/>
            <person name="Martin F."/>
            <person name="Rosso M.-N."/>
            <person name="Henrissat B."/>
            <person name="Hibbett D."/>
            <person name="Martinez A.T."/>
            <person name="Grigoriev I.V."/>
        </authorList>
    </citation>
    <scope>NUCLEOTIDE SEQUENCE</scope>
    <source>
        <strain evidence="7">CBS 506.95</strain>
    </source>
</reference>
<dbReference type="PANTHER" id="PTHR19918">
    <property type="entry name" value="CELL DIVISION CYCLE 20 CDC20 FIZZY -RELATED"/>
    <property type="match status" value="1"/>
</dbReference>
<dbReference type="SMART" id="SM00320">
    <property type="entry name" value="WD40"/>
    <property type="match status" value="4"/>
</dbReference>
<dbReference type="EMBL" id="MU157848">
    <property type="protein sequence ID" value="KAF9529149.1"/>
    <property type="molecule type" value="Genomic_DNA"/>
</dbReference>
<dbReference type="GO" id="GO:1990757">
    <property type="term" value="F:ubiquitin ligase activator activity"/>
    <property type="evidence" value="ECO:0007669"/>
    <property type="project" value="TreeGrafter"/>
</dbReference>
<evidence type="ECO:0000256" key="3">
    <source>
        <dbReference type="ARBA" id="ARBA00022737"/>
    </source>
</evidence>
<dbReference type="GO" id="GO:0005680">
    <property type="term" value="C:anaphase-promoting complex"/>
    <property type="evidence" value="ECO:0007669"/>
    <property type="project" value="TreeGrafter"/>
</dbReference>
<gene>
    <name evidence="7" type="ORF">CPB83DRAFT_765637</name>
</gene>
<feature type="repeat" description="WD" evidence="6">
    <location>
        <begin position="247"/>
        <end position="289"/>
    </location>
</feature>
<keyword evidence="4" id="KW-0498">Mitosis</keyword>